<accession>A0ABS1UNE1</accession>
<feature type="region of interest" description="Disordered" evidence="1">
    <location>
        <begin position="393"/>
        <end position="427"/>
    </location>
</feature>
<dbReference type="Proteomes" id="UP000661193">
    <property type="component" value="Unassembled WGS sequence"/>
</dbReference>
<keyword evidence="3" id="KW-1185">Reference proteome</keyword>
<dbReference type="RefSeq" id="WP_203222391.1">
    <property type="nucleotide sequence ID" value="NZ_JAETXL010000005.1"/>
</dbReference>
<evidence type="ECO:0000313" key="3">
    <source>
        <dbReference type="Proteomes" id="UP000661193"/>
    </source>
</evidence>
<name>A0ABS1UNE1_9ACTN</name>
<dbReference type="EMBL" id="JAETXL010000005">
    <property type="protein sequence ID" value="MBL6277843.1"/>
    <property type="molecule type" value="Genomic_DNA"/>
</dbReference>
<proteinExistence type="predicted"/>
<feature type="compositionally biased region" description="Basic and acidic residues" evidence="1">
    <location>
        <begin position="412"/>
        <end position="427"/>
    </location>
</feature>
<sequence>MTADETRLAVELDFLSEDPTDRDIARSYWEVDADGSWKRPVREVTASAGISQITLTQRLREIAIARDPETPCENCGIAMIAASRSEFDQNRRSAAFTHVVCKKCRSAKEEAEKLAAAERQQRLVDEVNARFGYRDLDPLEIEQLSLREVVTLLALFRNPMDENYTCSIPLDSWSGSSPFSARPKDGRSRLTELWNSGKIYVHPSTPPKAFGWVVDSEGDEQPGVYVDRVRWTARGQGPTGSVNATLVKGIKGALARPWPDAWQMGWASEWDRVMLEEALAYLELCMEEYNFEFSPGDRTRDVLAEALESFALGAVYNFIWRATKDSAAYFQRGGVTRRQAANSTVGRIERSVEYALAQKWDVKIYRRDRRLPWSAVSTTLFTTVLGVGDAMTARPDDVPLDDSEDPAWEPDAANHEGADTADEESRQ</sequence>
<organism evidence="2 3">
    <name type="scientific">Micromonospora fiedleri</name>
    <dbReference type="NCBI Taxonomy" id="1157498"/>
    <lineage>
        <taxon>Bacteria</taxon>
        <taxon>Bacillati</taxon>
        <taxon>Actinomycetota</taxon>
        <taxon>Actinomycetes</taxon>
        <taxon>Micromonosporales</taxon>
        <taxon>Micromonosporaceae</taxon>
        <taxon>Micromonospora</taxon>
    </lineage>
</organism>
<gene>
    <name evidence="2" type="ORF">JMF97_16940</name>
</gene>
<protein>
    <submittedName>
        <fullName evidence="2">Uncharacterized protein</fullName>
    </submittedName>
</protein>
<evidence type="ECO:0000256" key="1">
    <source>
        <dbReference type="SAM" id="MobiDB-lite"/>
    </source>
</evidence>
<comment type="caution">
    <text evidence="2">The sequence shown here is derived from an EMBL/GenBank/DDBJ whole genome shotgun (WGS) entry which is preliminary data.</text>
</comment>
<feature type="compositionally biased region" description="Acidic residues" evidence="1">
    <location>
        <begin position="398"/>
        <end position="408"/>
    </location>
</feature>
<reference evidence="2 3" key="1">
    <citation type="submission" date="2021-01" db="EMBL/GenBank/DDBJ databases">
        <title>Genome sequencing of Micromonospora fiedleri MG-37.</title>
        <authorList>
            <person name="Moreland P.E.J."/>
            <person name="Stach J.E.M."/>
        </authorList>
    </citation>
    <scope>NUCLEOTIDE SEQUENCE [LARGE SCALE GENOMIC DNA]</scope>
    <source>
        <strain evidence="2 3">MG-37</strain>
    </source>
</reference>
<evidence type="ECO:0000313" key="2">
    <source>
        <dbReference type="EMBL" id="MBL6277843.1"/>
    </source>
</evidence>